<keyword evidence="5" id="KW-1185">Reference proteome</keyword>
<evidence type="ECO:0000256" key="1">
    <source>
        <dbReference type="SAM" id="MobiDB-lite"/>
    </source>
</evidence>
<evidence type="ECO:0000256" key="2">
    <source>
        <dbReference type="SAM" id="SignalP"/>
    </source>
</evidence>
<dbReference type="Gene3D" id="2.160.20.10">
    <property type="entry name" value="Single-stranded right-handed beta-helix, Pectin lyase-like"/>
    <property type="match status" value="1"/>
</dbReference>
<feature type="chain" id="PRO_5046247819" evidence="2">
    <location>
        <begin position="32"/>
        <end position="2759"/>
    </location>
</feature>
<gene>
    <name evidence="4" type="ORF">HKT17_01245</name>
</gene>
<accession>A0ABX6N3D0</accession>
<dbReference type="InterPro" id="IPR008638">
    <property type="entry name" value="FhaB/CdiA-like_TPS"/>
</dbReference>
<evidence type="ECO:0000313" key="4">
    <source>
        <dbReference type="EMBL" id="QJR28430.1"/>
    </source>
</evidence>
<feature type="region of interest" description="Disordered" evidence="1">
    <location>
        <begin position="2731"/>
        <end position="2759"/>
    </location>
</feature>
<sequence>MTSATCKLNSSFPLKPLAAAVLLVFSANVQTAPILDGVLGNNLDLNVSLPGTTVITQTVNQRDVIRWQEFSIGSGETVRFVQPGADSVILNRVVGGNSSEIFGSLVANGRIFLINPSGIVFGAGSQVNVGSLVASTLNLKGNGNGNGQMPGQTIEFETGANAGGILNAGSITAKDIVFLAPSITNSGNLTAGLQPQHQAGSGVSVNLIAAKEVTVNTSGSDLIVQAVEGHNNALIQQLGQVLAEGGRIILLASASNNGDPSVINTAGVNQASRISIEGDLIQLTGSLNVGNPQGTVDVIAGEVGQMRNGQSAALLSDGGLNINSRGGLSLNNAGNDFTGSVDLTATGSVAVHDSNNLQVSVDSGGEATLSAQNLAIRSLASDGLTVNASGRIEQTGPVQVNGSTVLNANEINLGNQANQFDGEVLINSTAGTTLHTNGGLNISGSAAQLNLTAAEITQSAALSVAGLSTLNANQVNLLESDNDFAGNVELAVTGAATLIDMNDLAVSGSAGAATLSAVNQVQLNELTVESLNVTAASISQNGTLTVQQGTSLNASAVQLADISNDFGGNVELGNVGTAELADEGELSLSGQVNNLTATARNTTQSAQAGPLTVNNTATFNGENVELIQLGNSFRGQVLLNLDGQVQLGSAEGIAVSGRAASAVFNVDSIRQGTTEADALNVLGQTRINNSNSVQLNNAANRFGSTVVLHNAGAVNLNGNDTLTVQGSADDVTLTTGSNGQIVVNGLNANSLSATATRIDQTDFLNLTGTSALSAQHIDLTESGNNQFGSTVTLASSESAAIKANGTLTVAGNVVSGSVEADSLVFNGLTASNGLAMSADSITQSMDVDRALQVQGETRINNSGAVALNNAMNDFNGDVVLNTQGSVRLRDSNTLTIEGQAGSLDLTALSIAQSDSLVVGATAALNAAAVSLNNPANDFQGQVNLLGNARVSLRDENTLNVAGNAQELVLNANTVEISNALTVNENLTLTSDVVTQASSGAAALMVGGDARIEHRNKSSNTLVRLNNANNDFVGPVTLSNQVNVELADRNTLTVQGQAGRLSVNATEVNQLGDLTVENQAALNANTISFMNAANNFAGPVVLNSAGSVDLRDEQVIALQGSAGSLNVQAGTAINQSGALNVNGNSNLAAPTINLTNAANSFGGGVTVNATQQATVNASGDLSVGGNTAALTVTAQNELDLSNSMLGSLNAAAQQIGQSAAVSVTGPTVLVAQGATLLDEGNDFNGTVTLNVAGQASIADTNNLLIQGTAQTLTTSVVGTLTAGDLSIANGTLIAGEINVNQLEVANSAELQAGKVTQTQASQTGGSLTLRANEVDLAQSGNDFSGQIILQNVGTATISDINDLVLSGQVQALAADAQRITQQQSQPGALNVQGRADLRAANIDLQNAANNFGGVVDLQVSDTAQLRDVNNLVLQGDVGTLNVRASQLAQASSLTVRNNATIEAAAVDLNHQANDFQGRLSLNVAGDAQVADTNSLRVAGNVNTATMNASTLIVDGLAAQGNVTFNAASTGQSGVLSVAGASTFNGDSIALDNQANSFSDVVHLNLTGAASITASGGLNVSGTATSVNASANSLSVSSLASENIVLQADQLELNNFSATGNLTLNGGNVIQQGALQVGGTTTLGASNVTLQDEANNFVGNVVLNSAGSVNLRDQQVIELQGSAGSLNVQAGTAINQSGALNVNGNSNLAAPTINLINTANSFGGGVTVNATQQATVNASGDLLLGGNAAALTVTAQNELDLSNSVLGSLNATAQHITQTGELLVTGATELTAQAVDLRNEHNNFSGPVTLDVAVQTDISDNNDLLLQGQSQILNTSVVGTLTAGELSIANGTLIAGEINVNQLEVANSAELQAGKVTQTQASQTGGSLTLRANEVDLAQAGNDFSGQIILQNVGTATISDTNDLALSGRVNALIVNAQRITQQQSQPGALNVQGRADLRAANIDLQNAANNFGDVVDLQVSDTAQLRDVNNLVLQGDVGTLNVRASQLAQAGSLTVRNNATIEAAAVDLNHQANDFQGNVALNVSGTTVVADANVLNVSGQLNGAAELRAQSIEQDGTLTANSSVLLQANHVDLGNQGNSFNSLLRVEDASQATLSSAGTLRVQGANLGNLNLQAQEASLGELGELQQLDIAAAEVRQTAALNVKGDTHLRSDRVDLNNSENDFIGKITVQNPDSANASVSITDKNDLSMQAENLALAARVLGNFELQANNVELGSTQVDGASQIELTGALTQSRSVMLNDASLTAAQISLTNSGNRFNGNTQVQSGGSVALGTSGNLNVNTTSSTGTLALNVGGNAEVSGMQVQFADSQFDGELAVSANQISQVGRLQVGGDARLESIGGEIDLQHADNRFRGTVSASAEQTRLSTLGDMQLLNLNSRGGQLTADGRMLLLGTIEQTGGALTFTAKGVSRPLSSADIALVLPPSLDVFSSKEAVNPFTGLGRITVASPMIHQRSGQLLTTAGATTQFNSPENGSIVLTQNNQINGQVGVLAGRSHNQSFSYVADRGGSLFAVNNDVRLNIGGQGAEADLIAVRARGLATQGSDAVIRARMPYNDLAVGTARSYAGLTLSIPLGGVNGQPGGLATFGESSGSGQSAGAGAIRVEVGDINRPGLGGFLTVLPFEGSNLLPGQVVYLAGPERKGTQAFFYDGARSLDRIPVVYNGTLLLSPQEAAALTTAQGAVVLARQEQTRSVVRTENVAGKIINGVVAEVGPGRPATEGEGGATKPATCDAEDSGLSCAP</sequence>
<dbReference type="SMART" id="SM00912">
    <property type="entry name" value="Haemagg_act"/>
    <property type="match status" value="1"/>
</dbReference>
<organism evidence="4 5">
    <name type="scientific">Limnobacter profundi</name>
    <dbReference type="NCBI Taxonomy" id="2732163"/>
    <lineage>
        <taxon>Bacteria</taxon>
        <taxon>Pseudomonadati</taxon>
        <taxon>Pseudomonadota</taxon>
        <taxon>Betaproteobacteria</taxon>
        <taxon>Burkholderiales</taxon>
        <taxon>Burkholderiaceae</taxon>
        <taxon>Limnobacter</taxon>
    </lineage>
</organism>
<dbReference type="InterPro" id="IPR011050">
    <property type="entry name" value="Pectin_lyase_fold/virulence"/>
</dbReference>
<dbReference type="Proteomes" id="UP000501130">
    <property type="component" value="Chromosome"/>
</dbReference>
<protein>
    <submittedName>
        <fullName evidence="4">Filamentous hemagglutinin N-terminal domain-containing protein</fullName>
    </submittedName>
</protein>
<dbReference type="RefSeq" id="WP_171097257.1">
    <property type="nucleotide sequence ID" value="NZ_CP053084.1"/>
</dbReference>
<dbReference type="EMBL" id="CP053084">
    <property type="protein sequence ID" value="QJR28430.1"/>
    <property type="molecule type" value="Genomic_DNA"/>
</dbReference>
<evidence type="ECO:0000313" key="5">
    <source>
        <dbReference type="Proteomes" id="UP000501130"/>
    </source>
</evidence>
<proteinExistence type="predicted"/>
<dbReference type="Pfam" id="PF05860">
    <property type="entry name" value="TPS"/>
    <property type="match status" value="1"/>
</dbReference>
<evidence type="ECO:0000259" key="3">
    <source>
        <dbReference type="SMART" id="SM00912"/>
    </source>
</evidence>
<keyword evidence="2" id="KW-0732">Signal</keyword>
<feature type="signal peptide" evidence="2">
    <location>
        <begin position="1"/>
        <end position="31"/>
    </location>
</feature>
<dbReference type="InterPro" id="IPR012334">
    <property type="entry name" value="Pectin_lyas_fold"/>
</dbReference>
<dbReference type="SUPFAM" id="SSF51126">
    <property type="entry name" value="Pectin lyase-like"/>
    <property type="match status" value="1"/>
</dbReference>
<reference evidence="4 5" key="1">
    <citation type="submission" date="2020-05" db="EMBL/GenBank/DDBJ databases">
        <title>Compete genome of Limnobacter sp. SAORIC-580.</title>
        <authorList>
            <person name="Song J."/>
            <person name="Cho J.-C."/>
        </authorList>
    </citation>
    <scope>NUCLEOTIDE SEQUENCE [LARGE SCALE GENOMIC DNA]</scope>
    <source>
        <strain evidence="4 5">SAORIC-580</strain>
    </source>
</reference>
<dbReference type="InterPro" id="IPR043709">
    <property type="entry name" value="DUF5649"/>
</dbReference>
<feature type="domain" description="Filamentous haemagglutinin FhaB/tRNA nuclease CdiA-like TPS" evidence="3">
    <location>
        <begin position="29"/>
        <end position="143"/>
    </location>
</feature>
<name>A0ABX6N3D0_9BURK</name>
<dbReference type="Pfam" id="PF18886">
    <property type="entry name" value="DUF5649"/>
    <property type="match status" value="26"/>
</dbReference>
<dbReference type="NCBIfam" id="TIGR01901">
    <property type="entry name" value="adhes_NPXG"/>
    <property type="match status" value="1"/>
</dbReference>